<protein>
    <submittedName>
        <fullName evidence="1">Uncharacterized protein</fullName>
    </submittedName>
</protein>
<accession>A0ABR4Z704</accession>
<sequence length="112" mass="12005">MTGAYAIVRLDLSGPAADAHIAALKALAADRDIELVSGGVLLTQSESGFCLLLAALDFDAAEIVLVPSISHVTGWLDLLRHKTEVWAAMPEQRWSRRCVQPARHCSSVPGPM</sequence>
<name>A0ABR4Z704_9NOCA</name>
<evidence type="ECO:0000313" key="2">
    <source>
        <dbReference type="Proteomes" id="UP000031364"/>
    </source>
</evidence>
<dbReference type="Proteomes" id="UP000031364">
    <property type="component" value="Unassembled WGS sequence"/>
</dbReference>
<dbReference type="EMBL" id="JNFP01000051">
    <property type="protein sequence ID" value="KIA61120.1"/>
    <property type="molecule type" value="Genomic_DNA"/>
</dbReference>
<comment type="caution">
    <text evidence="1">The sequence shown here is derived from an EMBL/GenBank/DDBJ whole genome shotgun (WGS) entry which is preliminary data.</text>
</comment>
<reference evidence="1 2" key="1">
    <citation type="journal article" date="2014" name="Int. J. Syst. Evol. Microbiol.">
        <title>Nocardia vulneris sp. nov., isolated from wounds of human patients in North America.</title>
        <authorList>
            <person name="Lasker B.A."/>
            <person name="Bell M."/>
            <person name="Klenk H.P."/>
            <person name="Sproer C."/>
            <person name="Schumann C."/>
            <person name="Schumann P."/>
            <person name="Brown J.M."/>
        </authorList>
    </citation>
    <scope>NUCLEOTIDE SEQUENCE [LARGE SCALE GENOMIC DNA]</scope>
    <source>
        <strain evidence="1 2">W9851</strain>
    </source>
</reference>
<organism evidence="1 2">
    <name type="scientific">Nocardia vulneris</name>
    <dbReference type="NCBI Taxonomy" id="1141657"/>
    <lineage>
        <taxon>Bacteria</taxon>
        <taxon>Bacillati</taxon>
        <taxon>Actinomycetota</taxon>
        <taxon>Actinomycetes</taxon>
        <taxon>Mycobacteriales</taxon>
        <taxon>Nocardiaceae</taxon>
        <taxon>Nocardia</taxon>
    </lineage>
</organism>
<evidence type="ECO:0000313" key="1">
    <source>
        <dbReference type="EMBL" id="KIA61120.1"/>
    </source>
</evidence>
<gene>
    <name evidence="1" type="ORF">FG87_32840</name>
</gene>
<proteinExistence type="predicted"/>
<dbReference type="RefSeq" id="WP_043678271.1">
    <property type="nucleotide sequence ID" value="NZ_BDCI01000003.1"/>
</dbReference>
<keyword evidence="2" id="KW-1185">Reference proteome</keyword>